<reference evidence="1 2" key="1">
    <citation type="submission" date="2014-04" db="EMBL/GenBank/DDBJ databases">
        <title>Evolutionary Origins and Diversification of the Mycorrhizal Mutualists.</title>
        <authorList>
            <consortium name="DOE Joint Genome Institute"/>
            <consortium name="Mycorrhizal Genomics Consortium"/>
            <person name="Kohler A."/>
            <person name="Kuo A."/>
            <person name="Nagy L.G."/>
            <person name="Floudas D."/>
            <person name="Copeland A."/>
            <person name="Barry K.W."/>
            <person name="Cichocki N."/>
            <person name="Veneault-Fourrey C."/>
            <person name="LaButti K."/>
            <person name="Lindquist E.A."/>
            <person name="Lipzen A."/>
            <person name="Lundell T."/>
            <person name="Morin E."/>
            <person name="Murat C."/>
            <person name="Riley R."/>
            <person name="Ohm R."/>
            <person name="Sun H."/>
            <person name="Tunlid A."/>
            <person name="Henrissat B."/>
            <person name="Grigoriev I.V."/>
            <person name="Hibbett D.S."/>
            <person name="Martin F."/>
        </authorList>
    </citation>
    <scope>NUCLEOTIDE SEQUENCE [LARGE SCALE GENOMIC DNA]</scope>
    <source>
        <strain evidence="1 2">Koide BX008</strain>
    </source>
</reference>
<name>A0A0C2SSH0_AMAMK</name>
<dbReference type="InParanoid" id="A0A0C2SSH0"/>
<dbReference type="EMBL" id="KN818390">
    <property type="protein sequence ID" value="KIL56954.1"/>
    <property type="molecule type" value="Genomic_DNA"/>
</dbReference>
<gene>
    <name evidence="1" type="ORF">M378DRAFT_16621</name>
</gene>
<evidence type="ECO:0000313" key="1">
    <source>
        <dbReference type="EMBL" id="KIL56954.1"/>
    </source>
</evidence>
<keyword evidence="2" id="KW-1185">Reference proteome</keyword>
<dbReference type="AlphaFoldDB" id="A0A0C2SSH0"/>
<dbReference type="HOGENOM" id="CLU_038374_0_1_1"/>
<accession>A0A0C2SSH0</accession>
<dbReference type="PANTHER" id="PTHR46177:SF1">
    <property type="entry name" value="INTEGRASE CATALYTIC DOMAIN-CONTAINING PROTEIN"/>
    <property type="match status" value="1"/>
</dbReference>
<dbReference type="Proteomes" id="UP000054549">
    <property type="component" value="Unassembled WGS sequence"/>
</dbReference>
<dbReference type="OrthoDB" id="5946233at2759"/>
<organism evidence="1 2">
    <name type="scientific">Amanita muscaria (strain Koide BX008)</name>
    <dbReference type="NCBI Taxonomy" id="946122"/>
    <lineage>
        <taxon>Eukaryota</taxon>
        <taxon>Fungi</taxon>
        <taxon>Dikarya</taxon>
        <taxon>Basidiomycota</taxon>
        <taxon>Agaricomycotina</taxon>
        <taxon>Agaricomycetes</taxon>
        <taxon>Agaricomycetidae</taxon>
        <taxon>Agaricales</taxon>
        <taxon>Pluteineae</taxon>
        <taxon>Amanitaceae</taxon>
        <taxon>Amanita</taxon>
    </lineage>
</organism>
<evidence type="ECO:0000313" key="2">
    <source>
        <dbReference type="Proteomes" id="UP000054549"/>
    </source>
</evidence>
<dbReference type="PANTHER" id="PTHR46177">
    <property type="entry name" value="INTEGRASE CATALYTIC DOMAIN-CONTAINING PROTEIN"/>
    <property type="match status" value="1"/>
</dbReference>
<sequence>MSNSSAWSKETHSIVVTVTRDLVNKFLREKEPDAVAACKSGRFQRKIFWSAGVMEFWSIDQHDKWGRFGLWLHLGIDPFSGRFAWLKIWWCNCNPRLLINYYLDAGRQVGGRVLFNHSPIVYGLTSTSPIGIPLMTMSDRGRENNGIANLHTTIRHQLDPSLRGTLQHRWCINKMNIKAEAGWSQFRSQWAPGFEDLLDFGVNNGLYSPSDPLENLVFRWLAVPWLQAEIDKWVQKYNTSSRRANKRKILPKGIPDVIHRKPERFGSQNFQLIVPPEMFNELQQEWAPLDDAVFQLTPPGFHAQADAHYTSLGCPAVSRGTFWSVYSALLDRFRSGLEDSVSL</sequence>
<proteinExistence type="predicted"/>
<protein>
    <submittedName>
        <fullName evidence="1">Uncharacterized protein</fullName>
    </submittedName>
</protein>